<dbReference type="Pfam" id="PF00069">
    <property type="entry name" value="Pkinase"/>
    <property type="match status" value="1"/>
</dbReference>
<dbReference type="SMART" id="SM00220">
    <property type="entry name" value="S_TKc"/>
    <property type="match status" value="1"/>
</dbReference>
<feature type="region of interest" description="Disordered" evidence="11">
    <location>
        <begin position="387"/>
        <end position="430"/>
    </location>
</feature>
<evidence type="ECO:0000256" key="3">
    <source>
        <dbReference type="ARBA" id="ARBA00022527"/>
    </source>
</evidence>
<dbReference type="InterPro" id="IPR017441">
    <property type="entry name" value="Protein_kinase_ATP_BS"/>
</dbReference>
<evidence type="ECO:0000256" key="1">
    <source>
        <dbReference type="ARBA" id="ARBA00008874"/>
    </source>
</evidence>
<evidence type="ECO:0000256" key="7">
    <source>
        <dbReference type="ARBA" id="ARBA00022840"/>
    </source>
</evidence>
<dbReference type="PANTHER" id="PTHR48012">
    <property type="entry name" value="STERILE20-LIKE KINASE, ISOFORM B-RELATED"/>
    <property type="match status" value="1"/>
</dbReference>
<evidence type="ECO:0000313" key="14">
    <source>
        <dbReference type="Proteomes" id="UP001212152"/>
    </source>
</evidence>
<dbReference type="SUPFAM" id="SSF56112">
    <property type="entry name" value="Protein kinase-like (PK-like)"/>
    <property type="match status" value="1"/>
</dbReference>
<evidence type="ECO:0000256" key="11">
    <source>
        <dbReference type="SAM" id="MobiDB-lite"/>
    </source>
</evidence>
<dbReference type="PROSITE" id="PS00107">
    <property type="entry name" value="PROTEIN_KINASE_ATP"/>
    <property type="match status" value="1"/>
</dbReference>
<sequence length="557" mass="60481">MRAKKPPSLSTAASAGNDLYEIQNQIGKGSFGAVYRGIHKPTGAAVAIKVVDFEESGDDIDEIRQEISILSELDSPWVTRYHGSYVRGTKLWIVMEFCEGGSLLDMIKETPMTEQHIAVVMRDLIRGLEYIHRHGKIHRDIKAANVLVTDSGHVKLADFGVSAQVTATITKKNTFVGTPYWMAPEVILRSAYNAKADIWSLGITAWELATCLPPHANIHPMRVLFIIPQQPPPVLPDSFSSDFQDFMARCLAKRPSQRPTASELLHHPFLQQAATYNLQACVARHSSIKRRNPPAENDTQSPPLPEPPSPTAPPSQPADFHSLDSWDFSPPTTVTTSITATSAAAATTIPPQTLIPPASNLRRTPRSVHESLGRSIAWEDEFDSQVAAPPIPTRKKKTFAHQQLKPASSSSSSSAASATSTQSSVPSQVSRRAVEPVLSVLLKTLLEVKARAPHSSSTRLATIAENLEMLMKGDPLTCGVLGDALASSLSAQSCSTDAPPVPPQPPRNPLRGDPHSADRLTKGGLAYGVVDPPPLLSRRSQLAERMLARWCARELPN</sequence>
<protein>
    <recommendedName>
        <fullName evidence="2">non-specific serine/threonine protein kinase</fullName>
        <ecNumber evidence="2">2.7.11.1</ecNumber>
    </recommendedName>
</protein>
<dbReference type="PRINTS" id="PR00109">
    <property type="entry name" value="TYRKINASE"/>
</dbReference>
<accession>A0AAD5XMK5</accession>
<dbReference type="GO" id="GO:0005524">
    <property type="term" value="F:ATP binding"/>
    <property type="evidence" value="ECO:0007669"/>
    <property type="project" value="UniProtKB-UniRule"/>
</dbReference>
<dbReference type="InterPro" id="IPR050629">
    <property type="entry name" value="STE20/SPS1-PAK"/>
</dbReference>
<comment type="catalytic activity">
    <reaction evidence="8">
        <text>L-threonyl-[protein] + ATP = O-phospho-L-threonyl-[protein] + ADP + H(+)</text>
        <dbReference type="Rhea" id="RHEA:46608"/>
        <dbReference type="Rhea" id="RHEA-COMP:11060"/>
        <dbReference type="Rhea" id="RHEA-COMP:11605"/>
        <dbReference type="ChEBI" id="CHEBI:15378"/>
        <dbReference type="ChEBI" id="CHEBI:30013"/>
        <dbReference type="ChEBI" id="CHEBI:30616"/>
        <dbReference type="ChEBI" id="CHEBI:61977"/>
        <dbReference type="ChEBI" id="CHEBI:456216"/>
        <dbReference type="EC" id="2.7.11.1"/>
    </reaction>
</comment>
<evidence type="ECO:0000256" key="6">
    <source>
        <dbReference type="ARBA" id="ARBA00022777"/>
    </source>
</evidence>
<dbReference type="InterPro" id="IPR000719">
    <property type="entry name" value="Prot_kinase_dom"/>
</dbReference>
<dbReference type="GO" id="GO:0005737">
    <property type="term" value="C:cytoplasm"/>
    <property type="evidence" value="ECO:0007669"/>
    <property type="project" value="TreeGrafter"/>
</dbReference>
<dbReference type="EC" id="2.7.11.1" evidence="2"/>
<evidence type="ECO:0000256" key="2">
    <source>
        <dbReference type="ARBA" id="ARBA00012513"/>
    </source>
</evidence>
<evidence type="ECO:0000256" key="5">
    <source>
        <dbReference type="ARBA" id="ARBA00022741"/>
    </source>
</evidence>
<name>A0AAD5XMK5_9FUNG</name>
<feature type="region of interest" description="Disordered" evidence="11">
    <location>
        <begin position="288"/>
        <end position="367"/>
    </location>
</feature>
<feature type="region of interest" description="Disordered" evidence="11">
    <location>
        <begin position="491"/>
        <end position="521"/>
    </location>
</feature>
<dbReference type="PANTHER" id="PTHR48012:SF10">
    <property type="entry name" value="FI20177P1"/>
    <property type="match status" value="1"/>
</dbReference>
<feature type="compositionally biased region" description="Pro residues" evidence="11">
    <location>
        <begin position="302"/>
        <end position="316"/>
    </location>
</feature>
<keyword evidence="14" id="KW-1185">Reference proteome</keyword>
<evidence type="ECO:0000256" key="8">
    <source>
        <dbReference type="ARBA" id="ARBA00047899"/>
    </source>
</evidence>
<dbReference type="GO" id="GO:0004674">
    <property type="term" value="F:protein serine/threonine kinase activity"/>
    <property type="evidence" value="ECO:0007669"/>
    <property type="project" value="UniProtKB-KW"/>
</dbReference>
<feature type="compositionally biased region" description="Low complexity" evidence="11">
    <location>
        <begin position="329"/>
        <end position="358"/>
    </location>
</feature>
<dbReference type="AlphaFoldDB" id="A0AAD5XMK5"/>
<comment type="similarity">
    <text evidence="1">Belongs to the protein kinase superfamily. STE Ser/Thr protein kinase family. STE20 subfamily.</text>
</comment>
<dbReference type="FunFam" id="1.10.510.10:FF:000499">
    <property type="entry name" value="Serine/threonine-protein kinase KIC1"/>
    <property type="match status" value="1"/>
</dbReference>
<evidence type="ECO:0000313" key="13">
    <source>
        <dbReference type="EMBL" id="KAJ3170857.1"/>
    </source>
</evidence>
<comment type="catalytic activity">
    <reaction evidence="9">
        <text>L-seryl-[protein] + ATP = O-phospho-L-seryl-[protein] + ADP + H(+)</text>
        <dbReference type="Rhea" id="RHEA:17989"/>
        <dbReference type="Rhea" id="RHEA-COMP:9863"/>
        <dbReference type="Rhea" id="RHEA-COMP:11604"/>
        <dbReference type="ChEBI" id="CHEBI:15378"/>
        <dbReference type="ChEBI" id="CHEBI:29999"/>
        <dbReference type="ChEBI" id="CHEBI:30616"/>
        <dbReference type="ChEBI" id="CHEBI:83421"/>
        <dbReference type="ChEBI" id="CHEBI:456216"/>
        <dbReference type="EC" id="2.7.11.1"/>
    </reaction>
</comment>
<keyword evidence="6 13" id="KW-0418">Kinase</keyword>
<dbReference type="EMBL" id="JADGJQ010000092">
    <property type="protein sequence ID" value="KAJ3170857.1"/>
    <property type="molecule type" value="Genomic_DNA"/>
</dbReference>
<reference evidence="13" key="1">
    <citation type="submission" date="2020-05" db="EMBL/GenBank/DDBJ databases">
        <title>Phylogenomic resolution of chytrid fungi.</title>
        <authorList>
            <person name="Stajich J.E."/>
            <person name="Amses K."/>
            <person name="Simmons R."/>
            <person name="Seto K."/>
            <person name="Myers J."/>
            <person name="Bonds A."/>
            <person name="Quandt C.A."/>
            <person name="Barry K."/>
            <person name="Liu P."/>
            <person name="Grigoriev I."/>
            <person name="Longcore J.E."/>
            <person name="James T.Y."/>
        </authorList>
    </citation>
    <scope>NUCLEOTIDE SEQUENCE</scope>
    <source>
        <strain evidence="13">JEL0379</strain>
    </source>
</reference>
<feature type="compositionally biased region" description="Low complexity" evidence="11">
    <location>
        <begin position="406"/>
        <end position="430"/>
    </location>
</feature>
<evidence type="ECO:0000259" key="12">
    <source>
        <dbReference type="PROSITE" id="PS50011"/>
    </source>
</evidence>
<comment type="caution">
    <text evidence="13">The sequence shown here is derived from an EMBL/GenBank/DDBJ whole genome shotgun (WGS) entry which is preliminary data.</text>
</comment>
<dbReference type="InterPro" id="IPR001245">
    <property type="entry name" value="Ser-Thr/Tyr_kinase_cat_dom"/>
</dbReference>
<dbReference type="CDD" id="cd06609">
    <property type="entry name" value="STKc_MST3_like"/>
    <property type="match status" value="1"/>
</dbReference>
<organism evidence="13 14">
    <name type="scientific">Geranomyces variabilis</name>
    <dbReference type="NCBI Taxonomy" id="109894"/>
    <lineage>
        <taxon>Eukaryota</taxon>
        <taxon>Fungi</taxon>
        <taxon>Fungi incertae sedis</taxon>
        <taxon>Chytridiomycota</taxon>
        <taxon>Chytridiomycota incertae sedis</taxon>
        <taxon>Chytridiomycetes</taxon>
        <taxon>Spizellomycetales</taxon>
        <taxon>Powellomycetaceae</taxon>
        <taxon>Geranomyces</taxon>
    </lineage>
</organism>
<keyword evidence="3" id="KW-0723">Serine/threonine-protein kinase</keyword>
<dbReference type="Gene3D" id="1.10.510.10">
    <property type="entry name" value="Transferase(Phosphotransferase) domain 1"/>
    <property type="match status" value="1"/>
</dbReference>
<gene>
    <name evidence="13" type="primary">STK25_2</name>
    <name evidence="13" type="ORF">HDU87_008685</name>
</gene>
<feature type="compositionally biased region" description="Basic and acidic residues" evidence="11">
    <location>
        <begin position="510"/>
        <end position="521"/>
    </location>
</feature>
<dbReference type="InterPro" id="IPR011009">
    <property type="entry name" value="Kinase-like_dom_sf"/>
</dbReference>
<dbReference type="Proteomes" id="UP001212152">
    <property type="component" value="Unassembled WGS sequence"/>
</dbReference>
<evidence type="ECO:0000256" key="4">
    <source>
        <dbReference type="ARBA" id="ARBA00022679"/>
    </source>
</evidence>
<feature type="binding site" evidence="10">
    <location>
        <position position="49"/>
    </location>
    <ligand>
        <name>ATP</name>
        <dbReference type="ChEBI" id="CHEBI:30616"/>
    </ligand>
</feature>
<keyword evidence="4" id="KW-0808">Transferase</keyword>
<keyword evidence="7 10" id="KW-0067">ATP-binding</keyword>
<proteinExistence type="inferred from homology"/>
<dbReference type="PROSITE" id="PS50011">
    <property type="entry name" value="PROTEIN_KINASE_DOM"/>
    <property type="match status" value="1"/>
</dbReference>
<keyword evidence="5 10" id="KW-0547">Nucleotide-binding</keyword>
<evidence type="ECO:0000256" key="9">
    <source>
        <dbReference type="ARBA" id="ARBA00048679"/>
    </source>
</evidence>
<feature type="domain" description="Protein kinase" evidence="12">
    <location>
        <begin position="20"/>
        <end position="270"/>
    </location>
</feature>
<evidence type="ECO:0000256" key="10">
    <source>
        <dbReference type="PROSITE-ProRule" id="PRU10141"/>
    </source>
</evidence>
<feature type="compositionally biased region" description="Pro residues" evidence="11">
    <location>
        <begin position="499"/>
        <end position="508"/>
    </location>
</feature>